<evidence type="ECO:0000313" key="2">
    <source>
        <dbReference type="EMBL" id="CAA9484373.1"/>
    </source>
</evidence>
<evidence type="ECO:0000256" key="1">
    <source>
        <dbReference type="SAM" id="MobiDB-lite"/>
    </source>
</evidence>
<dbReference type="AlphaFoldDB" id="A0A6J4RXD3"/>
<reference evidence="2" key="1">
    <citation type="submission" date="2020-02" db="EMBL/GenBank/DDBJ databases">
        <authorList>
            <person name="Meier V. D."/>
        </authorList>
    </citation>
    <scope>NUCLEOTIDE SEQUENCE</scope>
    <source>
        <strain evidence="2">AVDCRST_MAG25</strain>
    </source>
</reference>
<protein>
    <submittedName>
        <fullName evidence="2">Mobile element protein</fullName>
    </submittedName>
</protein>
<feature type="region of interest" description="Disordered" evidence="1">
    <location>
        <begin position="73"/>
        <end position="107"/>
    </location>
</feature>
<accession>A0A6J4RXD3</accession>
<feature type="compositionally biased region" description="Low complexity" evidence="1">
    <location>
        <begin position="26"/>
        <end position="53"/>
    </location>
</feature>
<gene>
    <name evidence="2" type="ORF">AVDCRST_MAG25-2976</name>
</gene>
<name>A0A6J4RXD3_9ACTN</name>
<proteinExistence type="predicted"/>
<organism evidence="2">
    <name type="scientific">uncultured Rubrobacteraceae bacterium</name>
    <dbReference type="NCBI Taxonomy" id="349277"/>
    <lineage>
        <taxon>Bacteria</taxon>
        <taxon>Bacillati</taxon>
        <taxon>Actinomycetota</taxon>
        <taxon>Rubrobacteria</taxon>
        <taxon>Rubrobacterales</taxon>
        <taxon>Rubrobacteraceae</taxon>
        <taxon>environmental samples</taxon>
    </lineage>
</organism>
<feature type="non-terminal residue" evidence="2">
    <location>
        <position position="1"/>
    </location>
</feature>
<dbReference type="EMBL" id="CADCVI010000198">
    <property type="protein sequence ID" value="CAA9484373.1"/>
    <property type="molecule type" value="Genomic_DNA"/>
</dbReference>
<feature type="compositionally biased region" description="Polar residues" evidence="1">
    <location>
        <begin position="81"/>
        <end position="107"/>
    </location>
</feature>
<feature type="non-terminal residue" evidence="2">
    <location>
        <position position="107"/>
    </location>
</feature>
<sequence>WTPSSRSSDRRAGRGARASVRRSCTRTRATTSPAAARRSEGAASRGASHGAASTPARSSVVIVGSWSARWPGLRGTEGSRCATSGARTSTKPSSISAARSYASTTYR</sequence>
<feature type="region of interest" description="Disordered" evidence="1">
    <location>
        <begin position="1"/>
        <end position="59"/>
    </location>
</feature>